<comment type="caution">
    <text evidence="1">The sequence shown here is derived from an EMBL/GenBank/DDBJ whole genome shotgun (WGS) entry which is preliminary data.</text>
</comment>
<protein>
    <submittedName>
        <fullName evidence="1">Uncharacterized protein</fullName>
    </submittedName>
</protein>
<proteinExistence type="predicted"/>
<dbReference type="AlphaFoldDB" id="A0A444B0Z3"/>
<reference evidence="1 2" key="1">
    <citation type="journal article" date="2009" name="Int. J. Syst. Evol. Microbiol.">
        <title>Janibacter hoylei sp. nov., Bacillus isronensis sp. nov. and Bacillus aryabhattai sp. nov., isolated from cryotubes used for collecting air from the upper atmosphere.</title>
        <authorList>
            <person name="Shivaji S."/>
            <person name="Chaturvedi P."/>
            <person name="Begum Z."/>
            <person name="Pindi P.K."/>
            <person name="Manorama R."/>
            <person name="Padmanaban D.A."/>
            <person name="Shouche Y.S."/>
            <person name="Pawar S."/>
            <person name="Vaishampayan P."/>
            <person name="Dutt C.B."/>
            <person name="Datta G.N."/>
            <person name="Manchanda R.K."/>
            <person name="Rao U.R."/>
            <person name="Bhargava P.M."/>
            <person name="Narlikar J.V."/>
        </authorList>
    </citation>
    <scope>NUCLEOTIDE SEQUENCE [LARGE SCALE GENOMIC DNA]</scope>
    <source>
        <strain evidence="1 2">PVAS-1</strain>
    </source>
</reference>
<sequence length="383" mass="38462">MTEFRGTFTGSGNPTTSVASVSGITAGTVGAVSGDNKNHRNGAIVENGRVRLWGNNGNGTAAAPTTLQVSGSPLTGITAVGTFTLDGSSDVTGGIAAGADGASIYQWYGSSTTTAPTVRTVTGVTGTVVQVEAHNGYCYVLTTAGVYFWATATSGTAAITASGPIAGTAGASVMSTYAPTAGSTAVHGGAVVLEGQLKSWTITGTATGRAANVTGDGANSVASVVATSAGLLALTTNGEMYTQGPAFNNAGTPGRTAWTRRATGVSQISAWGVGSYFGGTYISQGVVHQTFAFTANAYTDKLVGDMGGKSFVQTYAADGTYMALASDGTVYYWYKNNDTLGSANPKATALQGVRNAVDLNVWAYHADTNFYGGGYVITAGACT</sequence>
<name>A0A444B0Z3_9MICO</name>
<organism evidence="1 2">
    <name type="scientific">Janibacter hoylei PVAS-1</name>
    <dbReference type="NCBI Taxonomy" id="1210046"/>
    <lineage>
        <taxon>Bacteria</taxon>
        <taxon>Bacillati</taxon>
        <taxon>Actinomycetota</taxon>
        <taxon>Actinomycetes</taxon>
        <taxon>Micrococcales</taxon>
        <taxon>Intrasporangiaceae</taxon>
        <taxon>Janibacter</taxon>
    </lineage>
</organism>
<dbReference type="Proteomes" id="UP000288711">
    <property type="component" value="Unassembled WGS sequence"/>
</dbReference>
<dbReference type="InterPro" id="IPR009091">
    <property type="entry name" value="RCC1/BLIP-II"/>
</dbReference>
<evidence type="ECO:0000313" key="1">
    <source>
        <dbReference type="EMBL" id="RWU82032.1"/>
    </source>
</evidence>
<dbReference type="EMBL" id="PIPF01000012">
    <property type="protein sequence ID" value="RWU82032.1"/>
    <property type="molecule type" value="Genomic_DNA"/>
</dbReference>
<dbReference type="SUPFAM" id="SSF50985">
    <property type="entry name" value="RCC1/BLIP-II"/>
    <property type="match status" value="1"/>
</dbReference>
<gene>
    <name evidence="1" type="ORF">CWN80_12305</name>
</gene>
<evidence type="ECO:0000313" key="2">
    <source>
        <dbReference type="Proteomes" id="UP000288711"/>
    </source>
</evidence>
<keyword evidence="2" id="KW-1185">Reference proteome</keyword>
<accession>A0A444B0Z3</accession>